<accession>A0AAE1C280</accession>
<name>A0AAE1C280_9PEZI</name>
<evidence type="ECO:0000313" key="2">
    <source>
        <dbReference type="EMBL" id="KAK3675321.1"/>
    </source>
</evidence>
<evidence type="ECO:0000313" key="3">
    <source>
        <dbReference type="Proteomes" id="UP001274830"/>
    </source>
</evidence>
<sequence>MACISVLAAPLGNSPMIEQALDSRDRPPPPTCNHADQSTVSSMTPFQDIPHLVQGATYDANPGGSVSFTESFSFAVTAGYTIGGSIGAYVI</sequence>
<dbReference type="Proteomes" id="UP001274830">
    <property type="component" value="Unassembled WGS sequence"/>
</dbReference>
<dbReference type="AlphaFoldDB" id="A0AAE1C280"/>
<feature type="compositionally biased region" description="Polar residues" evidence="1">
    <location>
        <begin position="34"/>
        <end position="43"/>
    </location>
</feature>
<reference evidence="2" key="1">
    <citation type="submission" date="2023-07" db="EMBL/GenBank/DDBJ databases">
        <title>Black Yeasts Isolated from many extreme environments.</title>
        <authorList>
            <person name="Coleine C."/>
            <person name="Stajich J.E."/>
            <person name="Selbmann L."/>
        </authorList>
    </citation>
    <scope>NUCLEOTIDE SEQUENCE</scope>
    <source>
        <strain evidence="2">CCFEE 5485</strain>
    </source>
</reference>
<protein>
    <submittedName>
        <fullName evidence="2">Uncharacterized protein</fullName>
    </submittedName>
</protein>
<feature type="region of interest" description="Disordered" evidence="1">
    <location>
        <begin position="19"/>
        <end position="43"/>
    </location>
</feature>
<proteinExistence type="predicted"/>
<organism evidence="2 3">
    <name type="scientific">Recurvomyces mirabilis</name>
    <dbReference type="NCBI Taxonomy" id="574656"/>
    <lineage>
        <taxon>Eukaryota</taxon>
        <taxon>Fungi</taxon>
        <taxon>Dikarya</taxon>
        <taxon>Ascomycota</taxon>
        <taxon>Pezizomycotina</taxon>
        <taxon>Dothideomycetes</taxon>
        <taxon>Dothideomycetidae</taxon>
        <taxon>Mycosphaerellales</taxon>
        <taxon>Teratosphaeriaceae</taxon>
        <taxon>Recurvomyces</taxon>
    </lineage>
</organism>
<keyword evidence="3" id="KW-1185">Reference proteome</keyword>
<evidence type="ECO:0000256" key="1">
    <source>
        <dbReference type="SAM" id="MobiDB-lite"/>
    </source>
</evidence>
<comment type="caution">
    <text evidence="2">The sequence shown here is derived from an EMBL/GenBank/DDBJ whole genome shotgun (WGS) entry which is preliminary data.</text>
</comment>
<gene>
    <name evidence="2" type="ORF">LTR78_004831</name>
</gene>
<dbReference type="EMBL" id="JAUTXT010000015">
    <property type="protein sequence ID" value="KAK3675321.1"/>
    <property type="molecule type" value="Genomic_DNA"/>
</dbReference>